<dbReference type="InterPro" id="IPR001633">
    <property type="entry name" value="EAL_dom"/>
</dbReference>
<dbReference type="InterPro" id="IPR029016">
    <property type="entry name" value="GAF-like_dom_sf"/>
</dbReference>
<dbReference type="NCBIfam" id="TIGR00254">
    <property type="entry name" value="GGDEF"/>
    <property type="match status" value="1"/>
</dbReference>
<dbReference type="InterPro" id="IPR029787">
    <property type="entry name" value="Nucleotide_cyclase"/>
</dbReference>
<dbReference type="InterPro" id="IPR035919">
    <property type="entry name" value="EAL_sf"/>
</dbReference>
<dbReference type="CDD" id="cd01948">
    <property type="entry name" value="EAL"/>
    <property type="match status" value="1"/>
</dbReference>
<dbReference type="InterPro" id="IPR013656">
    <property type="entry name" value="PAS_4"/>
</dbReference>
<dbReference type="Pfam" id="PF00990">
    <property type="entry name" value="GGDEF"/>
    <property type="match status" value="1"/>
</dbReference>
<dbReference type="SUPFAM" id="SSF55781">
    <property type="entry name" value="GAF domain-like"/>
    <property type="match status" value="1"/>
</dbReference>
<comment type="caution">
    <text evidence="5">The sequence shown here is derived from an EMBL/GenBank/DDBJ whole genome shotgun (WGS) entry which is preliminary data.</text>
</comment>
<dbReference type="SMART" id="SM00091">
    <property type="entry name" value="PAS"/>
    <property type="match status" value="1"/>
</dbReference>
<keyword evidence="6" id="KW-1185">Reference proteome</keyword>
<accession>A0A0C1QKU5</accession>
<feature type="domain" description="GGDEF" evidence="4">
    <location>
        <begin position="329"/>
        <end position="462"/>
    </location>
</feature>
<dbReference type="SMART" id="SM00052">
    <property type="entry name" value="EAL"/>
    <property type="match status" value="1"/>
</dbReference>
<dbReference type="InterPro" id="IPR052155">
    <property type="entry name" value="Biofilm_reg_signaling"/>
</dbReference>
<dbReference type="CDD" id="cd01949">
    <property type="entry name" value="GGDEF"/>
    <property type="match status" value="1"/>
</dbReference>
<feature type="domain" description="EAL" evidence="3">
    <location>
        <begin position="471"/>
        <end position="725"/>
    </location>
</feature>
<dbReference type="SMART" id="SM00267">
    <property type="entry name" value="GGDEF"/>
    <property type="match status" value="1"/>
</dbReference>
<dbReference type="Gene3D" id="3.20.20.450">
    <property type="entry name" value="EAL domain"/>
    <property type="match status" value="1"/>
</dbReference>
<evidence type="ECO:0000313" key="6">
    <source>
        <dbReference type="Proteomes" id="UP000031433"/>
    </source>
</evidence>
<sequence>MPLRKNINLKETLHEMVLGVSAAVGDQFFHSLLEHLTRALDVEYAFIAEFSDRQAMRVKTVAFRADGQEAEPLEFDLVGTPCERVVLDAYYCAPEGVCTLFPLDHLAMAMGVQGYAGIALTDAAGNVLGPLAVLSRRPLGDSELAETMLRIFASRASAELERTRAEQARREQLHFLQVLIDSIPHPIFYKDADRRYLGCNSALESFIGRTREEIVGKTVFDIGAEGRARICDAVDRKLLATGGVESYDSTMVHTDGSLRDIIFSKTVFGNSDGSIGGIVGTILDITERKRAEEAIQQLAYFDGLTGLPNRTLLRDRISQLLSQARREGGGFGVLLLDVDRFKGVNDSLGHACGDLLLSSVAGRIASSIRESDTVARLGSDEFVVILPGVGHEEDVVAVVRKIVEELNRPIVIQGNDIFCTASIGIAIYPTDGSSADILLKNADMAMHKAKEFGGDGYQFYSSELNHRAMERLTLETSLRRALERREFLLHFQPLLGIGSGRIVGVEALLRWDSPELGMVSPARFIPLAEETGLIVPIGEWVLRSACEQLRTLHELGHTELRVSVNVSARQFRHDGFCAMVAAVLADVGLDPRCLELELTESVIMERSETAKGILRKLKEMRVSLAIDDFGTGYSSLSYLKHFPIDRLKIDRTFVKEVTVDQDNAAIAEAIVALAHVLNLDVVAEGVETAGQLAFLAALRCDVVQGYHIAPPLSSRDLIEFLDERGEAPPARPMLRSLQP</sequence>
<dbReference type="Pfam" id="PF00563">
    <property type="entry name" value="EAL"/>
    <property type="match status" value="1"/>
</dbReference>
<protein>
    <submittedName>
        <fullName evidence="5">Diguanylate cyclase</fullName>
    </submittedName>
</protein>
<name>A0A0C1QKU5_9BACT</name>
<proteinExistence type="predicted"/>
<dbReference type="SUPFAM" id="SSF141868">
    <property type="entry name" value="EAL domain-like"/>
    <property type="match status" value="1"/>
</dbReference>
<dbReference type="NCBIfam" id="TIGR00229">
    <property type="entry name" value="sensory_box"/>
    <property type="match status" value="1"/>
</dbReference>
<organism evidence="5 6">
    <name type="scientific">Geobacter soli</name>
    <dbReference type="NCBI Taxonomy" id="1510391"/>
    <lineage>
        <taxon>Bacteria</taxon>
        <taxon>Pseudomonadati</taxon>
        <taxon>Thermodesulfobacteriota</taxon>
        <taxon>Desulfuromonadia</taxon>
        <taxon>Geobacterales</taxon>
        <taxon>Geobacteraceae</taxon>
        <taxon>Geobacter</taxon>
    </lineage>
</organism>
<evidence type="ECO:0000313" key="5">
    <source>
        <dbReference type="EMBL" id="KIE41237.1"/>
    </source>
</evidence>
<dbReference type="PROSITE" id="PS50883">
    <property type="entry name" value="EAL"/>
    <property type="match status" value="1"/>
</dbReference>
<dbReference type="Gene3D" id="3.30.450.20">
    <property type="entry name" value="PAS domain"/>
    <property type="match status" value="1"/>
</dbReference>
<dbReference type="EMBL" id="JXBL01000001">
    <property type="protein sequence ID" value="KIE41237.1"/>
    <property type="molecule type" value="Genomic_DNA"/>
</dbReference>
<dbReference type="Gene3D" id="3.30.70.270">
    <property type="match status" value="1"/>
</dbReference>
<dbReference type="Gene3D" id="3.30.450.40">
    <property type="match status" value="1"/>
</dbReference>
<dbReference type="FunFam" id="3.20.20.450:FF:000001">
    <property type="entry name" value="Cyclic di-GMP phosphodiesterase yahA"/>
    <property type="match status" value="1"/>
</dbReference>
<dbReference type="PANTHER" id="PTHR44757:SF2">
    <property type="entry name" value="BIOFILM ARCHITECTURE MAINTENANCE PROTEIN MBAA"/>
    <property type="match status" value="1"/>
</dbReference>
<dbReference type="SUPFAM" id="SSF55785">
    <property type="entry name" value="PYP-like sensor domain (PAS domain)"/>
    <property type="match status" value="1"/>
</dbReference>
<dbReference type="PROSITE" id="PS50112">
    <property type="entry name" value="PAS"/>
    <property type="match status" value="1"/>
</dbReference>
<dbReference type="CDD" id="cd00130">
    <property type="entry name" value="PAS"/>
    <property type="match status" value="1"/>
</dbReference>
<dbReference type="PROSITE" id="PS50113">
    <property type="entry name" value="PAC"/>
    <property type="match status" value="1"/>
</dbReference>
<evidence type="ECO:0000259" key="1">
    <source>
        <dbReference type="PROSITE" id="PS50112"/>
    </source>
</evidence>
<dbReference type="SUPFAM" id="SSF55073">
    <property type="entry name" value="Nucleotide cyclase"/>
    <property type="match status" value="1"/>
</dbReference>
<dbReference type="InterPro" id="IPR000014">
    <property type="entry name" value="PAS"/>
</dbReference>
<feature type="domain" description="PAS" evidence="1">
    <location>
        <begin position="172"/>
        <end position="222"/>
    </location>
</feature>
<gene>
    <name evidence="5" type="ORF">SE37_00595</name>
</gene>
<dbReference type="InterPro" id="IPR000700">
    <property type="entry name" value="PAS-assoc_C"/>
</dbReference>
<dbReference type="Proteomes" id="UP000031433">
    <property type="component" value="Unassembled WGS sequence"/>
</dbReference>
<dbReference type="PROSITE" id="PS50887">
    <property type="entry name" value="GGDEF"/>
    <property type="match status" value="1"/>
</dbReference>
<dbReference type="RefSeq" id="WP_039642810.1">
    <property type="nucleotide sequence ID" value="NZ_JXBL01000001.1"/>
</dbReference>
<dbReference type="InterPro" id="IPR035965">
    <property type="entry name" value="PAS-like_dom_sf"/>
</dbReference>
<dbReference type="AlphaFoldDB" id="A0A0C1QKU5"/>
<feature type="domain" description="PAC" evidence="2">
    <location>
        <begin position="245"/>
        <end position="297"/>
    </location>
</feature>
<dbReference type="Pfam" id="PF08448">
    <property type="entry name" value="PAS_4"/>
    <property type="match status" value="1"/>
</dbReference>
<evidence type="ECO:0000259" key="4">
    <source>
        <dbReference type="PROSITE" id="PS50887"/>
    </source>
</evidence>
<reference evidence="5 6" key="1">
    <citation type="submission" date="2015-01" db="EMBL/GenBank/DDBJ databases">
        <title>Genome sequence of the anaerobic bacterium Geobacter soli GSS01, a dissimilatory Fe(III) reducer from soil.</title>
        <authorList>
            <person name="Yang G."/>
            <person name="Zhou S."/>
        </authorList>
    </citation>
    <scope>NUCLEOTIDE SEQUENCE [LARGE SCALE GENOMIC DNA]</scope>
    <source>
        <strain evidence="5 6">GSS01</strain>
    </source>
</reference>
<dbReference type="PANTHER" id="PTHR44757">
    <property type="entry name" value="DIGUANYLATE CYCLASE DGCP"/>
    <property type="match status" value="1"/>
</dbReference>
<dbReference type="InterPro" id="IPR043128">
    <property type="entry name" value="Rev_trsase/Diguanyl_cyclase"/>
</dbReference>
<evidence type="ECO:0000259" key="2">
    <source>
        <dbReference type="PROSITE" id="PS50113"/>
    </source>
</evidence>
<evidence type="ECO:0000259" key="3">
    <source>
        <dbReference type="PROSITE" id="PS50883"/>
    </source>
</evidence>
<dbReference type="InterPro" id="IPR000160">
    <property type="entry name" value="GGDEF_dom"/>
</dbReference>